<reference evidence="4 5" key="1">
    <citation type="submission" date="2020-01" db="EMBL/GenBank/DDBJ databases">
        <title>Aspergillus terreus IFO 6365 whole genome shotgun sequence.</title>
        <authorList>
            <person name="Kanamasa S."/>
            <person name="Takahashi H."/>
        </authorList>
    </citation>
    <scope>NUCLEOTIDE SEQUENCE [LARGE SCALE GENOMIC DNA]</scope>
    <source>
        <strain evidence="4 5">IFO 6365</strain>
    </source>
</reference>
<dbReference type="OrthoDB" id="5370059at2759"/>
<dbReference type="EMBL" id="BLJY01000001">
    <property type="protein sequence ID" value="GFF12491.1"/>
    <property type="molecule type" value="Genomic_DNA"/>
</dbReference>
<dbReference type="InterPro" id="IPR051553">
    <property type="entry name" value="Ran_GTPase-activating"/>
</dbReference>
<dbReference type="Gene3D" id="2.130.10.30">
    <property type="entry name" value="Regulator of chromosome condensation 1/beta-lactamase-inhibitor protein II"/>
    <property type="match status" value="2"/>
</dbReference>
<dbReference type="InterPro" id="IPR058923">
    <property type="entry name" value="RCC1-like_dom"/>
</dbReference>
<dbReference type="InterPro" id="IPR009091">
    <property type="entry name" value="RCC1/BLIP-II"/>
</dbReference>
<dbReference type="Pfam" id="PF25390">
    <property type="entry name" value="WD40_RLD"/>
    <property type="match status" value="1"/>
</dbReference>
<evidence type="ECO:0000313" key="4">
    <source>
        <dbReference type="EMBL" id="GFF12491.1"/>
    </source>
</evidence>
<dbReference type="PROSITE" id="PS50012">
    <property type="entry name" value="RCC1_3"/>
    <property type="match status" value="3"/>
</dbReference>
<organism evidence="4 5">
    <name type="scientific">Aspergillus terreus</name>
    <dbReference type="NCBI Taxonomy" id="33178"/>
    <lineage>
        <taxon>Eukaryota</taxon>
        <taxon>Fungi</taxon>
        <taxon>Dikarya</taxon>
        <taxon>Ascomycota</taxon>
        <taxon>Pezizomycotina</taxon>
        <taxon>Eurotiomycetes</taxon>
        <taxon>Eurotiomycetidae</taxon>
        <taxon>Eurotiales</taxon>
        <taxon>Aspergillaceae</taxon>
        <taxon>Aspergillus</taxon>
        <taxon>Aspergillus subgen. Circumdati</taxon>
    </lineage>
</organism>
<keyword evidence="1" id="KW-0344">Guanine-nucleotide releasing factor</keyword>
<keyword evidence="2" id="KW-0677">Repeat</keyword>
<dbReference type="PRINTS" id="PR00633">
    <property type="entry name" value="RCCNDNSATION"/>
</dbReference>
<comment type="caution">
    <text evidence="4">The sequence shown here is derived from an EMBL/GenBank/DDBJ whole genome shotgun (WGS) entry which is preliminary data.</text>
</comment>
<keyword evidence="5" id="KW-1185">Reference proteome</keyword>
<dbReference type="PANTHER" id="PTHR45982:SF1">
    <property type="entry name" value="REGULATOR OF CHROMOSOME CONDENSATION"/>
    <property type="match status" value="1"/>
</dbReference>
<evidence type="ECO:0000256" key="2">
    <source>
        <dbReference type="ARBA" id="ARBA00022737"/>
    </source>
</evidence>
<dbReference type="AlphaFoldDB" id="A0A5M3YNW5"/>
<accession>A0A5M3YNW5</accession>
<evidence type="ECO:0000259" key="3">
    <source>
        <dbReference type="Pfam" id="PF25390"/>
    </source>
</evidence>
<dbReference type="PANTHER" id="PTHR45982">
    <property type="entry name" value="REGULATOR OF CHROMOSOME CONDENSATION"/>
    <property type="match status" value="1"/>
</dbReference>
<name>A0A5M3YNW5_ASPTE</name>
<protein>
    <submittedName>
        <fullName evidence="4">Alpha-tubulin suppressor protein Aats1</fullName>
    </submittedName>
</protein>
<gene>
    <name evidence="4" type="ORF">ATEIFO6365_0001071400</name>
</gene>
<evidence type="ECO:0000256" key="1">
    <source>
        <dbReference type="ARBA" id="ARBA00022658"/>
    </source>
</evidence>
<sequence length="336" mass="35037">MSRSVRIAAGGNHTILLCPDGTVYSAGCNEDGRCGRPPSNEPQVQFCRVTVGDGQSSYGNFRHVAATWEGTVLVTDLVHEHGDRAGEDTVYVLGSGGKGELGLGEGCTRATTPARIPDLPPRGTRIVSLASGMGHTVAVLSNGEVYGWGAARKGQLGESAKGRKVAWRPVKIDPAPFYVTDAACGREFTVLIGDKAAGQFAVLGSADNKWNIVAGCPALPERLRGFRGIAASWHGVYVHQDDSSVVGWGRNDRGQLPPADLLKTKEMAVGSEHVLALVGPRAVVAFGWGEHGNCGPDTDAQGNVKERCGEVPLPSEGGAEVVGLGAGCATSWVVMS</sequence>
<dbReference type="Proteomes" id="UP000452235">
    <property type="component" value="Unassembled WGS sequence"/>
</dbReference>
<proteinExistence type="predicted"/>
<feature type="domain" description="RCC1-like" evidence="3">
    <location>
        <begin position="4"/>
        <end position="331"/>
    </location>
</feature>
<dbReference type="SUPFAM" id="SSF50985">
    <property type="entry name" value="RCC1/BLIP-II"/>
    <property type="match status" value="1"/>
</dbReference>
<dbReference type="PROSITE" id="PS00626">
    <property type="entry name" value="RCC1_2"/>
    <property type="match status" value="2"/>
</dbReference>
<dbReference type="InterPro" id="IPR000408">
    <property type="entry name" value="Reg_chr_condens"/>
</dbReference>
<evidence type="ECO:0000313" key="5">
    <source>
        <dbReference type="Proteomes" id="UP000452235"/>
    </source>
</evidence>